<evidence type="ECO:0000256" key="2">
    <source>
        <dbReference type="SAM" id="Phobius"/>
    </source>
</evidence>
<feature type="transmembrane region" description="Helical" evidence="2">
    <location>
        <begin position="256"/>
        <end position="277"/>
    </location>
</feature>
<dbReference type="Proteomes" id="UP000244248">
    <property type="component" value="Unassembled WGS sequence"/>
</dbReference>
<sequence length="286" mass="29488">MNDAARYSPRALSAVSWGAVFAGAVGAASLSLILLFLGSGLGLSSVSPWAQDGVGAAALGISAIVWISFTQLAASGVGGYLAGRLRSRWLGAPEDEVYFRDTAHGFLAWGVATLLTAALLSSVIGSTLSGGTKVLASAAGGVAGGAAVAEQHANKGSDNSNGYFLDSMFRSKAVKKPDAADSSAATLAEAGRIFANSARTGELPADDKAYLTQLVVERTDLSQVEAEKRVNEVQAKMLQAETAAKEAVDKARKTSAYAALWFFISLLLGAFVASYLATFGGRLRDK</sequence>
<evidence type="ECO:0000313" key="4">
    <source>
        <dbReference type="Proteomes" id="UP000244248"/>
    </source>
</evidence>
<dbReference type="AlphaFoldDB" id="A0A2T5MDX4"/>
<keyword evidence="1" id="KW-0175">Coiled coil</keyword>
<feature type="transmembrane region" description="Helical" evidence="2">
    <location>
        <begin position="103"/>
        <end position="124"/>
    </location>
</feature>
<comment type="caution">
    <text evidence="3">The sequence shown here is derived from an EMBL/GenBank/DDBJ whole genome shotgun (WGS) entry which is preliminary data.</text>
</comment>
<feature type="coiled-coil region" evidence="1">
    <location>
        <begin position="221"/>
        <end position="250"/>
    </location>
</feature>
<evidence type="ECO:0000313" key="3">
    <source>
        <dbReference type="EMBL" id="PTU30776.1"/>
    </source>
</evidence>
<feature type="transmembrane region" description="Helical" evidence="2">
    <location>
        <begin position="12"/>
        <end position="37"/>
    </location>
</feature>
<evidence type="ECO:0000256" key="1">
    <source>
        <dbReference type="SAM" id="Coils"/>
    </source>
</evidence>
<keyword evidence="2" id="KW-1133">Transmembrane helix</keyword>
<keyword evidence="2" id="KW-0472">Membrane</keyword>
<feature type="transmembrane region" description="Helical" evidence="2">
    <location>
        <begin position="57"/>
        <end position="82"/>
    </location>
</feature>
<proteinExistence type="predicted"/>
<dbReference type="EMBL" id="QANS01000005">
    <property type="protein sequence ID" value="PTU30776.1"/>
    <property type="molecule type" value="Genomic_DNA"/>
</dbReference>
<dbReference type="OrthoDB" id="7032238at2"/>
<accession>A0A2T5MDX4</accession>
<keyword evidence="4" id="KW-1185">Reference proteome</keyword>
<reference evidence="3 4" key="1">
    <citation type="submission" date="2018-04" db="EMBL/GenBank/DDBJ databases">
        <title>Novel species isolated from glacier.</title>
        <authorList>
            <person name="Liu Q."/>
            <person name="Xin Y.-H."/>
        </authorList>
    </citation>
    <scope>NUCLEOTIDE SEQUENCE [LARGE SCALE GENOMIC DNA]</scope>
    <source>
        <strain evidence="3 4">GT1R17</strain>
    </source>
</reference>
<protein>
    <recommendedName>
        <fullName evidence="5">Transmembrane protein</fullName>
    </recommendedName>
</protein>
<evidence type="ECO:0008006" key="5">
    <source>
        <dbReference type="Google" id="ProtNLM"/>
    </source>
</evidence>
<organism evidence="3 4">
    <name type="scientific">Stenotrophobium rhamnosiphilum</name>
    <dbReference type="NCBI Taxonomy" id="2029166"/>
    <lineage>
        <taxon>Bacteria</taxon>
        <taxon>Pseudomonadati</taxon>
        <taxon>Pseudomonadota</taxon>
        <taxon>Gammaproteobacteria</taxon>
        <taxon>Nevskiales</taxon>
        <taxon>Nevskiaceae</taxon>
        <taxon>Stenotrophobium</taxon>
    </lineage>
</organism>
<gene>
    <name evidence="3" type="ORF">CJD38_13720</name>
</gene>
<name>A0A2T5MDX4_9GAMM</name>
<keyword evidence="2" id="KW-0812">Transmembrane</keyword>